<accession>A0A927AYB9</accession>
<dbReference type="AlphaFoldDB" id="A0A927AYB9"/>
<feature type="region of interest" description="Disordered" evidence="1">
    <location>
        <begin position="420"/>
        <end position="440"/>
    </location>
</feature>
<organism evidence="2 3">
    <name type="scientific">Spirosoma validum</name>
    <dbReference type="NCBI Taxonomy" id="2771355"/>
    <lineage>
        <taxon>Bacteria</taxon>
        <taxon>Pseudomonadati</taxon>
        <taxon>Bacteroidota</taxon>
        <taxon>Cytophagia</taxon>
        <taxon>Cytophagales</taxon>
        <taxon>Cytophagaceae</taxon>
        <taxon>Spirosoma</taxon>
    </lineage>
</organism>
<protein>
    <submittedName>
        <fullName evidence="2">Uncharacterized protein</fullName>
    </submittedName>
</protein>
<evidence type="ECO:0000256" key="1">
    <source>
        <dbReference type="SAM" id="MobiDB-lite"/>
    </source>
</evidence>
<dbReference type="Proteomes" id="UP000653797">
    <property type="component" value="Unassembled WGS sequence"/>
</dbReference>
<name>A0A927AYB9_9BACT</name>
<dbReference type="RefSeq" id="WP_191037628.1">
    <property type="nucleotide sequence ID" value="NZ_JACXAA010000001.1"/>
</dbReference>
<dbReference type="EMBL" id="JACXAA010000001">
    <property type="protein sequence ID" value="MBD2752010.1"/>
    <property type="molecule type" value="Genomic_DNA"/>
</dbReference>
<comment type="caution">
    <text evidence="2">The sequence shown here is derived from an EMBL/GenBank/DDBJ whole genome shotgun (WGS) entry which is preliminary data.</text>
</comment>
<evidence type="ECO:0000313" key="2">
    <source>
        <dbReference type="EMBL" id="MBD2752010.1"/>
    </source>
</evidence>
<reference evidence="2" key="1">
    <citation type="submission" date="2020-09" db="EMBL/GenBank/DDBJ databases">
        <authorList>
            <person name="Kim M.K."/>
        </authorList>
    </citation>
    <scope>NUCLEOTIDE SEQUENCE</scope>
    <source>
        <strain evidence="2">BT704</strain>
    </source>
</reference>
<evidence type="ECO:0000313" key="3">
    <source>
        <dbReference type="Proteomes" id="UP000653797"/>
    </source>
</evidence>
<sequence length="440" mass="49614">MLTGQKYGEGDSHANNLEQSAQNPDLAANSANPAVKPTLISQTFDFDELVLFESLSATGKTLVSGLVNSGNYQPDVLRRALVHIAQTSDDAAPSEVVNGESLQSILTGKPMQDEALAALFADRITQIGGVLTYEGRTYVRLSDYLEQVTNSEEGIEAFRQQLSDIATQYMLSRKFQAITEPSKDQKVYDLHSGIALMVSRVGRYKERPVPNPEKPVPLDMLENPFQPEGYQMLMEASASIAEIDSLREWITRLQFMNTTMVQMNANLKLMLDNRGEVMEVMKAKLEEYEELIPQLKAKIPTQKAPEHSNALTHSFRVNTHHKGTSQAEILFFALTEYRDSRRKQYQEGIQEGEFENAYVDFDDYQTAQNILDELQLSSIDLANQNYLAGFYRGDDERFRANRLTDQRFYQKEYQAFLAQHGISSTEEKTDDSTPSGPADE</sequence>
<gene>
    <name evidence="2" type="ORF">IC230_03840</name>
</gene>
<keyword evidence="3" id="KW-1185">Reference proteome</keyword>
<proteinExistence type="predicted"/>